<dbReference type="EMBL" id="CP035945">
    <property type="protein sequence ID" value="QBE96813.1"/>
    <property type="molecule type" value="Genomic_DNA"/>
</dbReference>
<dbReference type="GO" id="GO:0005886">
    <property type="term" value="C:plasma membrane"/>
    <property type="evidence" value="ECO:0007669"/>
    <property type="project" value="UniProtKB-SubCell"/>
</dbReference>
<name>A0A4P6M087_9FIRM</name>
<evidence type="ECO:0000256" key="3">
    <source>
        <dbReference type="ARBA" id="ARBA00022692"/>
    </source>
</evidence>
<dbReference type="InterPro" id="IPR003838">
    <property type="entry name" value="ABC3_permease_C"/>
</dbReference>
<dbReference type="RefSeq" id="WP_130180836.1">
    <property type="nucleotide sequence ID" value="NZ_CP035945.1"/>
</dbReference>
<evidence type="ECO:0000256" key="2">
    <source>
        <dbReference type="ARBA" id="ARBA00022475"/>
    </source>
</evidence>
<evidence type="ECO:0000259" key="7">
    <source>
        <dbReference type="Pfam" id="PF02687"/>
    </source>
</evidence>
<dbReference type="Proteomes" id="UP000289794">
    <property type="component" value="Chromosome"/>
</dbReference>
<feature type="transmembrane region" description="Helical" evidence="6">
    <location>
        <begin position="20"/>
        <end position="45"/>
    </location>
</feature>
<evidence type="ECO:0000313" key="8">
    <source>
        <dbReference type="EMBL" id="QBE96813.1"/>
    </source>
</evidence>
<feature type="transmembrane region" description="Helical" evidence="6">
    <location>
        <begin position="307"/>
        <end position="329"/>
    </location>
</feature>
<feature type="transmembrane region" description="Helical" evidence="6">
    <location>
        <begin position="756"/>
        <end position="777"/>
    </location>
</feature>
<feature type="transmembrane region" description="Helical" evidence="6">
    <location>
        <begin position="712"/>
        <end position="736"/>
    </location>
</feature>
<feature type="transmembrane region" description="Helical" evidence="6">
    <location>
        <begin position="349"/>
        <end position="370"/>
    </location>
</feature>
<accession>A0A4P6M087</accession>
<evidence type="ECO:0000256" key="5">
    <source>
        <dbReference type="ARBA" id="ARBA00023136"/>
    </source>
</evidence>
<keyword evidence="2" id="KW-1003">Cell membrane</keyword>
<keyword evidence="4 6" id="KW-1133">Transmembrane helix</keyword>
<gene>
    <name evidence="8" type="ORF">PMF13cell1_02360</name>
</gene>
<reference evidence="8 9" key="1">
    <citation type="submission" date="2019-01" db="EMBL/GenBank/DDBJ databases">
        <title>PMF-metabolizing Aryl O-demethylase.</title>
        <authorList>
            <person name="Kim M."/>
        </authorList>
    </citation>
    <scope>NUCLEOTIDE SEQUENCE [LARGE SCALE GENOMIC DNA]</scope>
    <source>
        <strain evidence="8 9">PMF1</strain>
    </source>
</reference>
<evidence type="ECO:0000256" key="1">
    <source>
        <dbReference type="ARBA" id="ARBA00004651"/>
    </source>
</evidence>
<keyword evidence="3 6" id="KW-0812">Transmembrane</keyword>
<feature type="domain" description="ABC3 transporter permease C-terminal" evidence="7">
    <location>
        <begin position="670"/>
        <end position="777"/>
    </location>
</feature>
<keyword evidence="5 6" id="KW-0472">Membrane</keyword>
<organism evidence="8 9">
    <name type="scientific">Blautia producta</name>
    <dbReference type="NCBI Taxonomy" id="33035"/>
    <lineage>
        <taxon>Bacteria</taxon>
        <taxon>Bacillati</taxon>
        <taxon>Bacillota</taxon>
        <taxon>Clostridia</taxon>
        <taxon>Lachnospirales</taxon>
        <taxon>Lachnospiraceae</taxon>
        <taxon>Blautia</taxon>
    </lineage>
</organism>
<dbReference type="Pfam" id="PF02687">
    <property type="entry name" value="FtsX"/>
    <property type="match status" value="2"/>
</dbReference>
<dbReference type="AlphaFoldDB" id="A0A4P6M087"/>
<evidence type="ECO:0000313" key="9">
    <source>
        <dbReference type="Proteomes" id="UP000289794"/>
    </source>
</evidence>
<dbReference type="InterPro" id="IPR038766">
    <property type="entry name" value="Membrane_comp_ABC_pdt"/>
</dbReference>
<comment type="subcellular location">
    <subcellularLocation>
        <location evidence="1">Cell membrane</location>
        <topology evidence="1">Multi-pass membrane protein</topology>
    </subcellularLocation>
</comment>
<feature type="transmembrane region" description="Helical" evidence="6">
    <location>
        <begin position="253"/>
        <end position="274"/>
    </location>
</feature>
<feature type="transmembrane region" description="Helical" evidence="6">
    <location>
        <begin position="424"/>
        <end position="442"/>
    </location>
</feature>
<evidence type="ECO:0000256" key="6">
    <source>
        <dbReference type="SAM" id="Phobius"/>
    </source>
</evidence>
<protein>
    <recommendedName>
        <fullName evidence="7">ABC3 transporter permease C-terminal domain-containing protein</fullName>
    </recommendedName>
</protein>
<dbReference type="PANTHER" id="PTHR30287">
    <property type="entry name" value="MEMBRANE COMPONENT OF PREDICTED ABC SUPERFAMILY METABOLITE UPTAKE TRANSPORTER"/>
    <property type="match status" value="1"/>
</dbReference>
<feature type="transmembrane region" description="Helical" evidence="6">
    <location>
        <begin position="663"/>
        <end position="682"/>
    </location>
</feature>
<sequence length="793" mass="89713">MLYRILKKDLLRRKGVNVILFLFITIATIFLASSVNNILVVSSAIDHYTSYSKIPGVNFIMRGETENEKTEKWLDSQDGEIKEYGKSSLIALNDQDIKIVRNGKKKEYDTAGTSVYISAVGMEYCKVFDPDGKTFSLKAGQAAMTRDAMERNHLKTGDKIVISVGDTEKELTVARQMKDAAFGNDMTGMNRIILSKEDYHTFHKDEHAEDISMYLVMTDHETEFVRALNDQDFTTVLSTVTKGTYDMIYSFDMIMAALLILVGICLILIALLVLRFTLVFTMEEEYREIGIMKAVGFRNFVVKKVYLVKYLVLVSAGTVVGFTVSVPVSRAMVKSVSRNMIMEDSGSNLWVNLICSGCIIFLVMLFCYICTGKLDKISAIAAVRGGKSGERYGRRAGIRLNRRGKMSVPMFLGLNDMLTHMRRYLVLMITFCISFVLITIPLNTINTMRSSEMVVKFALNPHSAVYVRRIEQPSEGNYRNKEDLLKGMQRVEQEMKEEGYDAKLTGIPFYFLKVSRDGTASDQKLLVLQNLGQDNDYLIYDKGEAPRLENEIALSETVLKQNKWNIGDWVDVRIGSKNKTFIITGTYSDYMQLGQSGRLNPVIDMKDEMLADYWNILVDMDTDKTQKELAKELQEKFPGYEWADAQALVDQNVGGIQDSLSDLLLPMTGLLCAIIMLITALMEKLFIVREKGEIAMMKSVGFRNRSIRKWQILRMVWVVLVSMIAAVPLSLLSNQFVLKPIFAIMGASVEIQVVPWQVYGVYPGILLVGIIAATIFATRKVKQIHIREMNNIE</sequence>
<proteinExistence type="predicted"/>
<dbReference type="PANTHER" id="PTHR30287:SF2">
    <property type="entry name" value="BLL1001 PROTEIN"/>
    <property type="match status" value="1"/>
</dbReference>
<feature type="domain" description="ABC3 transporter permease C-terminal" evidence="7">
    <location>
        <begin position="261"/>
        <end position="370"/>
    </location>
</feature>
<dbReference type="KEGG" id="bpro:PMF13cell1_02360"/>
<evidence type="ECO:0000256" key="4">
    <source>
        <dbReference type="ARBA" id="ARBA00022989"/>
    </source>
</evidence>